<gene>
    <name evidence="2" type="ORF">E6H05_05175</name>
</gene>
<dbReference type="Proteomes" id="UP000318834">
    <property type="component" value="Unassembled WGS sequence"/>
</dbReference>
<evidence type="ECO:0000313" key="3">
    <source>
        <dbReference type="Proteomes" id="UP000318834"/>
    </source>
</evidence>
<reference evidence="2 3" key="1">
    <citation type="journal article" date="2019" name="Nat. Microbiol.">
        <title>Mediterranean grassland soil C-N compound turnover is dependent on rainfall and depth, and is mediated by genomically divergent microorganisms.</title>
        <authorList>
            <person name="Diamond S."/>
            <person name="Andeer P.F."/>
            <person name="Li Z."/>
            <person name="Crits-Christoph A."/>
            <person name="Burstein D."/>
            <person name="Anantharaman K."/>
            <person name="Lane K.R."/>
            <person name="Thomas B.C."/>
            <person name="Pan C."/>
            <person name="Northen T.R."/>
            <person name="Banfield J.F."/>
        </authorList>
    </citation>
    <scope>NUCLEOTIDE SEQUENCE [LARGE SCALE GENOMIC DNA]</scope>
    <source>
        <strain evidence="2">NP_8</strain>
    </source>
</reference>
<name>A0A537IXJ5_9BACT</name>
<dbReference type="GO" id="GO:0016787">
    <property type="term" value="F:hydrolase activity"/>
    <property type="evidence" value="ECO:0007669"/>
    <property type="project" value="InterPro"/>
</dbReference>
<proteinExistence type="predicted"/>
<organism evidence="2 3">
    <name type="scientific">Candidatus Segetimicrobium genomatis</name>
    <dbReference type="NCBI Taxonomy" id="2569760"/>
    <lineage>
        <taxon>Bacteria</taxon>
        <taxon>Bacillati</taxon>
        <taxon>Candidatus Sysuimicrobiota</taxon>
        <taxon>Candidatus Sysuimicrobiia</taxon>
        <taxon>Candidatus Sysuimicrobiales</taxon>
        <taxon>Candidatus Segetimicrobiaceae</taxon>
        <taxon>Candidatus Segetimicrobium</taxon>
    </lineage>
</organism>
<evidence type="ECO:0000313" key="2">
    <source>
        <dbReference type="EMBL" id="TMI75977.1"/>
    </source>
</evidence>
<dbReference type="InterPro" id="IPR002925">
    <property type="entry name" value="Dienelactn_hydro"/>
</dbReference>
<dbReference type="InterPro" id="IPR050261">
    <property type="entry name" value="FrsA_esterase"/>
</dbReference>
<protein>
    <recommendedName>
        <fullName evidence="1">Dienelactone hydrolase domain-containing protein</fullName>
    </recommendedName>
</protein>
<dbReference type="SUPFAM" id="SSF53474">
    <property type="entry name" value="alpha/beta-Hydrolases"/>
    <property type="match status" value="1"/>
</dbReference>
<dbReference type="EMBL" id="VBAP01000033">
    <property type="protein sequence ID" value="TMI75977.1"/>
    <property type="molecule type" value="Genomic_DNA"/>
</dbReference>
<evidence type="ECO:0000259" key="1">
    <source>
        <dbReference type="Pfam" id="PF01738"/>
    </source>
</evidence>
<feature type="domain" description="Dienelactone hydrolase" evidence="1">
    <location>
        <begin position="24"/>
        <end position="205"/>
    </location>
</feature>
<dbReference type="AlphaFoldDB" id="A0A537IXJ5"/>
<dbReference type="PANTHER" id="PTHR22946">
    <property type="entry name" value="DIENELACTONE HYDROLASE DOMAIN-CONTAINING PROTEIN-RELATED"/>
    <property type="match status" value="1"/>
</dbReference>
<dbReference type="Gene3D" id="3.40.50.1820">
    <property type="entry name" value="alpha/beta hydrolase"/>
    <property type="match status" value="1"/>
</dbReference>
<dbReference type="Pfam" id="PF01738">
    <property type="entry name" value="DLH"/>
    <property type="match status" value="1"/>
</dbReference>
<sequence>MTSPRSSPPPQHDVTIPAGAGVLEGTIAVPQGARGLVVFAHGSGSTRFSPRNRLVAERLQDAGLATLLTDLLTTPEEEIDQRTGRLRFDIALLGMRVVAILDSLAKDPGTAALAMGVFGASTGAAAALLAAAQRPRLVRAVVSRGGRPDLATQILDQVKAPTLLIVGGRDEEVLGLNRTALAQLRVEKELAIVAGATHLFEEPGTLEQVADFAAAWFGRYLIP</sequence>
<comment type="caution">
    <text evidence="2">The sequence shown here is derived from an EMBL/GenBank/DDBJ whole genome shotgun (WGS) entry which is preliminary data.</text>
</comment>
<accession>A0A537IXJ5</accession>
<dbReference type="InterPro" id="IPR029058">
    <property type="entry name" value="AB_hydrolase_fold"/>
</dbReference>